<feature type="domain" description="Histidine-specific methyltransferase SAM-dependent" evidence="4">
    <location>
        <begin position="48"/>
        <end position="340"/>
    </location>
</feature>
<keyword evidence="3" id="KW-0949">S-adenosyl-L-methionine</keyword>
<dbReference type="GO" id="GO:0032259">
    <property type="term" value="P:methylation"/>
    <property type="evidence" value="ECO:0007669"/>
    <property type="project" value="UniProtKB-KW"/>
</dbReference>
<dbReference type="NCBIfam" id="TIGR03439">
    <property type="entry name" value="methyl_EasF"/>
    <property type="match status" value="1"/>
</dbReference>
<protein>
    <recommendedName>
        <fullName evidence="4">Histidine-specific methyltransferase SAM-dependent domain-containing protein</fullName>
    </recommendedName>
</protein>
<accession>A0A135RSB2</accession>
<dbReference type="GO" id="GO:0008168">
    <property type="term" value="F:methyltransferase activity"/>
    <property type="evidence" value="ECO:0007669"/>
    <property type="project" value="UniProtKB-KW"/>
</dbReference>
<comment type="caution">
    <text evidence="5">The sequence shown here is derived from an EMBL/GenBank/DDBJ whole genome shotgun (WGS) entry which is preliminary data.</text>
</comment>
<dbReference type="InterPro" id="IPR051128">
    <property type="entry name" value="EgtD_Methyltrsf_superfamily"/>
</dbReference>
<dbReference type="Proteomes" id="UP000070054">
    <property type="component" value="Unassembled WGS sequence"/>
</dbReference>
<organism evidence="5 6">
    <name type="scientific">Colletotrichum nymphaeae SA-01</name>
    <dbReference type="NCBI Taxonomy" id="1460502"/>
    <lineage>
        <taxon>Eukaryota</taxon>
        <taxon>Fungi</taxon>
        <taxon>Dikarya</taxon>
        <taxon>Ascomycota</taxon>
        <taxon>Pezizomycotina</taxon>
        <taxon>Sordariomycetes</taxon>
        <taxon>Hypocreomycetidae</taxon>
        <taxon>Glomerellales</taxon>
        <taxon>Glomerellaceae</taxon>
        <taxon>Colletotrichum</taxon>
        <taxon>Colletotrichum acutatum species complex</taxon>
    </lineage>
</organism>
<keyword evidence="2" id="KW-0808">Transferase</keyword>
<evidence type="ECO:0000259" key="4">
    <source>
        <dbReference type="Pfam" id="PF10017"/>
    </source>
</evidence>
<sequence length="382" mass="42852">MANMPAHGSVLDIGGGSMSSTILEDLHRVFAVAAKHEDAGVGGSVEVPTMPDELLYNDEGLAIWAEVIFTPEFYQTRDEMVLFEKNSEEMATVYIPNDATMIDLGAGDMRKVNFLLKELAKHGRNATYLALDISKHSLTCNLEALAPEHTVGSVRMAGLWGDFKAGLAFCDDIPSPRVFLSLGSVLFNDPWKKAVASLREWAALMRPDDLILAGMDGHDVTSTKVWAAYHTHPALFERFFHNGFNHANVLLGEDVFKPQDWDICGEIEEDEKRHRFFLKAKRDVVAEKEGKTLKQGLEIDWFDAHKRNEEDVHNMCAEAGLEVVKSWAIEGSDMRQYLIRTAAIENSIDETDSAIYCEDGEFFRRRTDDSKHDEMTEAHSLP</sequence>
<dbReference type="PANTHER" id="PTHR43397:SF1">
    <property type="entry name" value="ERGOTHIONEINE BIOSYNTHESIS PROTEIN 1"/>
    <property type="match status" value="1"/>
</dbReference>
<dbReference type="OrthoDB" id="659at2759"/>
<evidence type="ECO:0000256" key="3">
    <source>
        <dbReference type="ARBA" id="ARBA00022691"/>
    </source>
</evidence>
<reference evidence="5 6" key="1">
    <citation type="submission" date="2014-02" db="EMBL/GenBank/DDBJ databases">
        <title>The genome sequence of Colletotrichum nymphaeae SA-01.</title>
        <authorList>
            <person name="Baroncelli R."/>
            <person name="Thon M.R."/>
        </authorList>
    </citation>
    <scope>NUCLEOTIDE SEQUENCE [LARGE SCALE GENOMIC DNA]</scope>
    <source>
        <strain evidence="5 6">SA-01</strain>
    </source>
</reference>
<dbReference type="Pfam" id="PF10017">
    <property type="entry name" value="Methyltransf_33"/>
    <property type="match status" value="1"/>
</dbReference>
<dbReference type="AlphaFoldDB" id="A0A135RSB2"/>
<dbReference type="EMBL" id="JEMN01001823">
    <property type="protein sequence ID" value="KXH26388.1"/>
    <property type="molecule type" value="Genomic_DNA"/>
</dbReference>
<dbReference type="InterPro" id="IPR029063">
    <property type="entry name" value="SAM-dependent_MTases_sf"/>
</dbReference>
<evidence type="ECO:0000313" key="5">
    <source>
        <dbReference type="EMBL" id="KXH26388.1"/>
    </source>
</evidence>
<name>A0A135RSB2_9PEZI</name>
<dbReference type="InterPro" id="IPR019257">
    <property type="entry name" value="MeTrfase_dom"/>
</dbReference>
<dbReference type="Gene3D" id="3.40.50.150">
    <property type="entry name" value="Vaccinia Virus protein VP39"/>
    <property type="match status" value="1"/>
</dbReference>
<keyword evidence="6" id="KW-1185">Reference proteome</keyword>
<gene>
    <name evidence="5" type="ORF">CNYM01_05276</name>
</gene>
<keyword evidence="1" id="KW-0489">Methyltransferase</keyword>
<dbReference type="PANTHER" id="PTHR43397">
    <property type="entry name" value="ERGOTHIONEINE BIOSYNTHESIS PROTEIN 1"/>
    <property type="match status" value="1"/>
</dbReference>
<proteinExistence type="predicted"/>
<evidence type="ECO:0000256" key="2">
    <source>
        <dbReference type="ARBA" id="ARBA00022679"/>
    </source>
</evidence>
<dbReference type="SUPFAM" id="SSF53335">
    <property type="entry name" value="S-adenosyl-L-methionine-dependent methyltransferases"/>
    <property type="match status" value="1"/>
</dbReference>
<evidence type="ECO:0000256" key="1">
    <source>
        <dbReference type="ARBA" id="ARBA00022603"/>
    </source>
</evidence>
<dbReference type="InterPro" id="IPR017805">
    <property type="entry name" value="SAM_MeTrfase_EasF-type_put"/>
</dbReference>
<evidence type="ECO:0000313" key="6">
    <source>
        <dbReference type="Proteomes" id="UP000070054"/>
    </source>
</evidence>